<dbReference type="PROSITE" id="PS51864">
    <property type="entry name" value="ASTACIN"/>
    <property type="match status" value="1"/>
</dbReference>
<dbReference type="InterPro" id="IPR006026">
    <property type="entry name" value="Peptidase_Metallo"/>
</dbReference>
<feature type="transmembrane region" description="Helical" evidence="11">
    <location>
        <begin position="105"/>
        <end position="123"/>
    </location>
</feature>
<keyword evidence="5 9" id="KW-0862">Zinc</keyword>
<dbReference type="PANTHER" id="PTHR10127">
    <property type="entry name" value="DISCOIDIN, CUB, EGF, LAMININ , AND ZINC METALLOPROTEASE DOMAIN CONTAINING"/>
    <property type="match status" value="1"/>
</dbReference>
<dbReference type="PIRSF" id="PIRSF038057">
    <property type="entry name" value="Hatching_enzyme_Uvs2"/>
    <property type="match status" value="1"/>
</dbReference>
<evidence type="ECO:0000256" key="8">
    <source>
        <dbReference type="PROSITE-ProRule" id="PRU00059"/>
    </source>
</evidence>
<name>A0AAD1WTX9_PELCU</name>
<dbReference type="PROSITE" id="PS01180">
    <property type="entry name" value="CUB"/>
    <property type="match status" value="2"/>
</dbReference>
<evidence type="ECO:0000256" key="2">
    <source>
        <dbReference type="ARBA" id="ARBA00022723"/>
    </source>
</evidence>
<dbReference type="InterPro" id="IPR017370">
    <property type="entry name" value="Hatching_enzyme_Uvs2-like"/>
</dbReference>
<dbReference type="Gene3D" id="3.40.390.10">
    <property type="entry name" value="Collagenase (Catalytic Domain)"/>
    <property type="match status" value="1"/>
</dbReference>
<feature type="active site" evidence="9">
    <location>
        <position position="268"/>
    </location>
</feature>
<dbReference type="PRINTS" id="PR00480">
    <property type="entry name" value="ASTACIN"/>
</dbReference>
<keyword evidence="4 9" id="KW-0378">Hydrolase</keyword>
<evidence type="ECO:0000256" key="4">
    <source>
        <dbReference type="ARBA" id="ARBA00022801"/>
    </source>
</evidence>
<feature type="binding site" evidence="9">
    <location>
        <position position="271"/>
    </location>
    <ligand>
        <name>Zn(2+)</name>
        <dbReference type="ChEBI" id="CHEBI:29105"/>
        <note>catalytic</note>
    </ligand>
</feature>
<keyword evidence="11" id="KW-0472">Membrane</keyword>
<feature type="binding site" evidence="9">
    <location>
        <position position="267"/>
    </location>
    <ligand>
        <name>Zn(2+)</name>
        <dbReference type="ChEBI" id="CHEBI:29105"/>
        <note>catalytic</note>
    </ligand>
</feature>
<dbReference type="InterPro" id="IPR024079">
    <property type="entry name" value="MetalloPept_cat_dom_sf"/>
</dbReference>
<keyword evidence="15" id="KW-1185">Reference proteome</keyword>
<accession>A0AAD1WTX9</accession>
<evidence type="ECO:0000256" key="6">
    <source>
        <dbReference type="ARBA" id="ARBA00023049"/>
    </source>
</evidence>
<evidence type="ECO:0000256" key="9">
    <source>
        <dbReference type="PROSITE-ProRule" id="PRU01211"/>
    </source>
</evidence>
<dbReference type="GO" id="GO:0008270">
    <property type="term" value="F:zinc ion binding"/>
    <property type="evidence" value="ECO:0007669"/>
    <property type="project" value="UniProtKB-UniRule"/>
</dbReference>
<dbReference type="SUPFAM" id="SSF49854">
    <property type="entry name" value="Spermadhesin, CUB domain"/>
    <property type="match status" value="2"/>
</dbReference>
<comment type="caution">
    <text evidence="8">Lacks conserved residue(s) required for the propagation of feature annotation.</text>
</comment>
<dbReference type="SMART" id="SM00042">
    <property type="entry name" value="CUB"/>
    <property type="match status" value="2"/>
</dbReference>
<comment type="cofactor">
    <cofactor evidence="9 10">
        <name>Zn(2+)</name>
        <dbReference type="ChEBI" id="CHEBI:29105"/>
    </cofactor>
    <text evidence="9 10">Binds 1 zinc ion per subunit.</text>
</comment>
<keyword evidence="2 9" id="KW-0479">Metal-binding</keyword>
<evidence type="ECO:0000259" key="12">
    <source>
        <dbReference type="PROSITE" id="PS01180"/>
    </source>
</evidence>
<keyword evidence="11" id="KW-1133">Transmembrane helix</keyword>
<evidence type="ECO:0000256" key="10">
    <source>
        <dbReference type="RuleBase" id="RU361183"/>
    </source>
</evidence>
<evidence type="ECO:0000256" key="1">
    <source>
        <dbReference type="ARBA" id="ARBA00022670"/>
    </source>
</evidence>
<keyword evidence="7" id="KW-1015">Disulfide bond</keyword>
<evidence type="ECO:0000313" key="15">
    <source>
        <dbReference type="Proteomes" id="UP001295444"/>
    </source>
</evidence>
<dbReference type="GO" id="GO:0004222">
    <property type="term" value="F:metalloendopeptidase activity"/>
    <property type="evidence" value="ECO:0007669"/>
    <property type="project" value="UniProtKB-UniRule"/>
</dbReference>
<dbReference type="Gene3D" id="2.60.120.290">
    <property type="entry name" value="Spermadhesin, CUB domain"/>
    <property type="match status" value="2"/>
</dbReference>
<keyword evidence="6 9" id="KW-0482">Metalloprotease</keyword>
<evidence type="ECO:0000313" key="14">
    <source>
        <dbReference type="EMBL" id="CAH2325875.1"/>
    </source>
</evidence>
<evidence type="ECO:0000256" key="11">
    <source>
        <dbReference type="SAM" id="Phobius"/>
    </source>
</evidence>
<sequence length="592" mass="65760">MSLREQYTINAHDVIAHMREHLWNIEHREINSVYQVVHEQILGLSSTNKENNSTNKSVLKGQCEGRGMELRKRDMGSECVTYLTVYIEQGVRTPQCRIRMSTRTYLILIYYLLGAGLFLPLQISSSVDTSVGGSNIEDEEDVFSVIAKHNKGNKKLMTQGDIAVRLSRSALGCPSKSCFWPKSVMGIVNIPYTLSSDYAPADTMVILSAMQEYTTLTCVHFTERKTEVDYVQIRSVDGCWSYLGRIGGPQDLSLLKYSCVAKGIVQHELNHVLGFVHEHTRSDRDSYVDIVWANIANGHASNFESEPNTNNLFSPYDYTSVMHYGRYAFSNVQGQPTINPKPDATVPIGQRYGLSSLDLLKINRLYECDICSFLLTEPSGFLSSANMDTVSLNKSVCVWLIRVPATKIYLQFRTLHTVSGSSGYMKVYDGVSKTYPVLLSRAFQGGVDLPPLVSSGNLMMLEFSRIGSSSFTASYSTVTCGETATSVNGILSSPGYPIRYPASTDCTWTIVAAVGYRILLEFTFFSLETSRNCIYDYLSISDGSSSGPEKVCGVKKIPTLVSTGSWLMLQFHSDKTVQCVGLQAKFSWVALP</sequence>
<dbReference type="FunFam" id="3.40.390.10:FF:000040">
    <property type="entry name" value="Metalloendopeptidase"/>
    <property type="match status" value="1"/>
</dbReference>
<evidence type="ECO:0000256" key="7">
    <source>
        <dbReference type="ARBA" id="ARBA00023157"/>
    </source>
</evidence>
<dbReference type="EMBL" id="OW240923">
    <property type="protein sequence ID" value="CAH2325875.1"/>
    <property type="molecule type" value="Genomic_DNA"/>
</dbReference>
<dbReference type="Pfam" id="PF01400">
    <property type="entry name" value="Astacin"/>
    <property type="match status" value="1"/>
</dbReference>
<feature type="domain" description="CUB" evidence="12">
    <location>
        <begin position="371"/>
        <end position="478"/>
    </location>
</feature>
<keyword evidence="11" id="KW-0812">Transmembrane</keyword>
<gene>
    <name evidence="14" type="ORF">PECUL_23A032277</name>
</gene>
<dbReference type="SUPFAM" id="SSF55486">
    <property type="entry name" value="Metalloproteases ('zincins'), catalytic domain"/>
    <property type="match status" value="1"/>
</dbReference>
<dbReference type="AlphaFoldDB" id="A0AAD1WTX9"/>
<evidence type="ECO:0000256" key="3">
    <source>
        <dbReference type="ARBA" id="ARBA00022729"/>
    </source>
</evidence>
<evidence type="ECO:0000256" key="5">
    <source>
        <dbReference type="ARBA" id="ARBA00022833"/>
    </source>
</evidence>
<dbReference type="SMART" id="SM00235">
    <property type="entry name" value="ZnMc"/>
    <property type="match status" value="1"/>
</dbReference>
<dbReference type="InterPro" id="IPR000859">
    <property type="entry name" value="CUB_dom"/>
</dbReference>
<dbReference type="FunFam" id="2.60.120.290:FF:000013">
    <property type="entry name" value="Membrane frizzled-related protein"/>
    <property type="match status" value="1"/>
</dbReference>
<feature type="domain" description="CUB" evidence="12">
    <location>
        <begin position="480"/>
        <end position="589"/>
    </location>
</feature>
<keyword evidence="1 9" id="KW-0645">Protease</keyword>
<dbReference type="Pfam" id="PF00431">
    <property type="entry name" value="CUB"/>
    <property type="match status" value="2"/>
</dbReference>
<proteinExistence type="predicted"/>
<protein>
    <recommendedName>
        <fullName evidence="10">Metalloendopeptidase</fullName>
        <ecNumber evidence="10">3.4.24.-</ecNumber>
    </recommendedName>
</protein>
<organism evidence="14 15">
    <name type="scientific">Pelobates cultripes</name>
    <name type="common">Western spadefoot toad</name>
    <dbReference type="NCBI Taxonomy" id="61616"/>
    <lineage>
        <taxon>Eukaryota</taxon>
        <taxon>Metazoa</taxon>
        <taxon>Chordata</taxon>
        <taxon>Craniata</taxon>
        <taxon>Vertebrata</taxon>
        <taxon>Euteleostomi</taxon>
        <taxon>Amphibia</taxon>
        <taxon>Batrachia</taxon>
        <taxon>Anura</taxon>
        <taxon>Pelobatoidea</taxon>
        <taxon>Pelobatidae</taxon>
        <taxon>Pelobates</taxon>
    </lineage>
</organism>
<reference evidence="14" key="1">
    <citation type="submission" date="2022-03" db="EMBL/GenBank/DDBJ databases">
        <authorList>
            <person name="Alioto T."/>
            <person name="Alioto T."/>
            <person name="Gomez Garrido J."/>
        </authorList>
    </citation>
    <scope>NUCLEOTIDE SEQUENCE</scope>
</reference>
<feature type="binding site" evidence="9">
    <location>
        <position position="277"/>
    </location>
    <ligand>
        <name>Zn(2+)</name>
        <dbReference type="ChEBI" id="CHEBI:29105"/>
        <note>catalytic</note>
    </ligand>
</feature>
<keyword evidence="3" id="KW-0732">Signal</keyword>
<evidence type="ECO:0000259" key="13">
    <source>
        <dbReference type="PROSITE" id="PS51864"/>
    </source>
</evidence>
<dbReference type="CDD" id="cd00041">
    <property type="entry name" value="CUB"/>
    <property type="match status" value="2"/>
</dbReference>
<dbReference type="InterPro" id="IPR035914">
    <property type="entry name" value="Sperma_CUB_dom_sf"/>
</dbReference>
<dbReference type="PANTHER" id="PTHR10127:SF899">
    <property type="entry name" value="ASTACIN-LIKE METALLOENDOPEPTIDASE-RELATED"/>
    <property type="match status" value="1"/>
</dbReference>
<dbReference type="GO" id="GO:0006508">
    <property type="term" value="P:proteolysis"/>
    <property type="evidence" value="ECO:0007669"/>
    <property type="project" value="UniProtKB-KW"/>
</dbReference>
<dbReference type="EC" id="3.4.24.-" evidence="10"/>
<feature type="domain" description="Peptidase M12A" evidence="13">
    <location>
        <begin position="169"/>
        <end position="372"/>
    </location>
</feature>
<dbReference type="InterPro" id="IPR001506">
    <property type="entry name" value="Peptidase_M12A"/>
</dbReference>
<dbReference type="Proteomes" id="UP001295444">
    <property type="component" value="Chromosome 12"/>
</dbReference>